<name>A0A5D2UY46_GOSMU</name>
<dbReference type="EMBL" id="CM017653">
    <property type="protein sequence ID" value="TYI81736.1"/>
    <property type="molecule type" value="Genomic_DNA"/>
</dbReference>
<evidence type="ECO:0000313" key="2">
    <source>
        <dbReference type="Proteomes" id="UP000323597"/>
    </source>
</evidence>
<sequence length="145" mass="16676">MTAIVFNSGTLRSIHKVTLFLGVYPSLIIQKKKNPPIPYHLRNSLTLIIHSVTKLEMEKIRRGHEPRSQMQSSNITDIQPMIRNTGFEKAHDLPLSSIWGSRGIILVWEHCHPFIWQPFVGSLVSEYFRTCTISAYYVVTLQVLD</sequence>
<dbReference type="Proteomes" id="UP000323597">
    <property type="component" value="Chromosome D05"/>
</dbReference>
<dbReference type="AlphaFoldDB" id="A0A5D2UY46"/>
<accession>A0A5D2UY46</accession>
<proteinExistence type="predicted"/>
<keyword evidence="2" id="KW-1185">Reference proteome</keyword>
<reference evidence="1 2" key="1">
    <citation type="submission" date="2019-07" db="EMBL/GenBank/DDBJ databases">
        <title>WGS assembly of Gossypium mustelinum.</title>
        <authorList>
            <person name="Chen Z.J."/>
            <person name="Sreedasyam A."/>
            <person name="Ando A."/>
            <person name="Song Q."/>
            <person name="De L."/>
            <person name="Hulse-Kemp A."/>
            <person name="Ding M."/>
            <person name="Ye W."/>
            <person name="Kirkbride R."/>
            <person name="Jenkins J."/>
            <person name="Plott C."/>
            <person name="Lovell J."/>
            <person name="Lin Y.-M."/>
            <person name="Vaughn R."/>
            <person name="Liu B."/>
            <person name="Li W."/>
            <person name="Simpson S."/>
            <person name="Scheffler B."/>
            <person name="Saski C."/>
            <person name="Grover C."/>
            <person name="Hu G."/>
            <person name="Conover J."/>
            <person name="Carlson J."/>
            <person name="Shu S."/>
            <person name="Boston L."/>
            <person name="Williams M."/>
            <person name="Peterson D."/>
            <person name="Mcgee K."/>
            <person name="Jones D."/>
            <person name="Wendel J."/>
            <person name="Stelly D."/>
            <person name="Grimwood J."/>
            <person name="Schmutz J."/>
        </authorList>
    </citation>
    <scope>NUCLEOTIDE SEQUENCE [LARGE SCALE GENOMIC DNA]</scope>
    <source>
        <strain evidence="1">1408120.09</strain>
    </source>
</reference>
<gene>
    <name evidence="1" type="ORF">E1A91_D05G174400v1</name>
</gene>
<evidence type="ECO:0000313" key="1">
    <source>
        <dbReference type="EMBL" id="TYI81736.1"/>
    </source>
</evidence>
<organism evidence="1 2">
    <name type="scientific">Gossypium mustelinum</name>
    <name type="common">Cotton</name>
    <name type="synonym">Gossypium caicoense</name>
    <dbReference type="NCBI Taxonomy" id="34275"/>
    <lineage>
        <taxon>Eukaryota</taxon>
        <taxon>Viridiplantae</taxon>
        <taxon>Streptophyta</taxon>
        <taxon>Embryophyta</taxon>
        <taxon>Tracheophyta</taxon>
        <taxon>Spermatophyta</taxon>
        <taxon>Magnoliopsida</taxon>
        <taxon>eudicotyledons</taxon>
        <taxon>Gunneridae</taxon>
        <taxon>Pentapetalae</taxon>
        <taxon>rosids</taxon>
        <taxon>malvids</taxon>
        <taxon>Malvales</taxon>
        <taxon>Malvaceae</taxon>
        <taxon>Malvoideae</taxon>
        <taxon>Gossypium</taxon>
    </lineage>
</organism>
<protein>
    <submittedName>
        <fullName evidence="1">Uncharacterized protein</fullName>
    </submittedName>
</protein>